<dbReference type="Pfam" id="PF14015">
    <property type="entry name" value="DUF4231"/>
    <property type="match status" value="1"/>
</dbReference>
<feature type="transmembrane region" description="Helical" evidence="1">
    <location>
        <begin position="82"/>
        <end position="105"/>
    </location>
</feature>
<evidence type="ECO:0000256" key="1">
    <source>
        <dbReference type="SAM" id="Phobius"/>
    </source>
</evidence>
<dbReference type="InterPro" id="IPR025325">
    <property type="entry name" value="DUF4231"/>
</dbReference>
<keyword evidence="1" id="KW-0472">Membrane</keyword>
<accession>A0A6C0HKW3</accession>
<feature type="transmembrane region" description="Helical" evidence="1">
    <location>
        <begin position="49"/>
        <end position="70"/>
    </location>
</feature>
<name>A0A6C0HKW3_9ZZZZ</name>
<evidence type="ECO:0008006" key="3">
    <source>
        <dbReference type="Google" id="ProtNLM"/>
    </source>
</evidence>
<evidence type="ECO:0000313" key="2">
    <source>
        <dbReference type="EMBL" id="QHT80795.1"/>
    </source>
</evidence>
<organism evidence="2">
    <name type="scientific">viral metagenome</name>
    <dbReference type="NCBI Taxonomy" id="1070528"/>
    <lineage>
        <taxon>unclassified sequences</taxon>
        <taxon>metagenomes</taxon>
        <taxon>organismal metagenomes</taxon>
    </lineage>
</organism>
<dbReference type="NCBIfam" id="NF033634">
    <property type="entry name" value="SLATT_1"/>
    <property type="match status" value="1"/>
</dbReference>
<reference evidence="2" key="1">
    <citation type="journal article" date="2020" name="Nature">
        <title>Giant virus diversity and host interactions through global metagenomics.</title>
        <authorList>
            <person name="Schulz F."/>
            <person name="Roux S."/>
            <person name="Paez-Espino D."/>
            <person name="Jungbluth S."/>
            <person name="Walsh D.A."/>
            <person name="Denef V.J."/>
            <person name="McMahon K.D."/>
            <person name="Konstantinidis K.T."/>
            <person name="Eloe-Fadrosh E.A."/>
            <person name="Kyrpides N.C."/>
            <person name="Woyke T."/>
        </authorList>
    </citation>
    <scope>NUCLEOTIDE SEQUENCE</scope>
    <source>
        <strain evidence="2">GVMAG-M-3300023184-121</strain>
    </source>
</reference>
<protein>
    <recommendedName>
        <fullName evidence="3">DUF4231 domain-containing protein</fullName>
    </recommendedName>
</protein>
<proteinExistence type="predicted"/>
<keyword evidence="1" id="KW-0812">Transmembrane</keyword>
<sequence length="251" mass="29377">MCKSYNYREEFERILQEIDLTLLQKQMIMSRYVHILEHMEKRVRSFSRIFYMGHMIITVGSLLVPALLSIQNSSASSAAFSIQIYWATFIISLMVTMFNGILTLFKIDKKYYFLNTTIERLRTEGWQYVGLTGRYSGQLLEMRVQPTHQNQFVFFTHQVEKIKMKQIEEEYYKSDEKMAQNPKNQIPSQTHELYPPSPDQPLALIATEAPQPVTEAMKSLIKSHTFQEPIVSDETEKQKNTVITFHSSLNL</sequence>
<keyword evidence="1" id="KW-1133">Transmembrane helix</keyword>
<dbReference type="AlphaFoldDB" id="A0A6C0HKW3"/>
<dbReference type="EMBL" id="MN739974">
    <property type="protein sequence ID" value="QHT80795.1"/>
    <property type="molecule type" value="Genomic_DNA"/>
</dbReference>